<keyword evidence="4" id="KW-0472">Membrane</keyword>
<gene>
    <name evidence="7" type="ORF">M472_11075</name>
</gene>
<keyword evidence="3" id="KW-0732">Signal</keyword>
<dbReference type="PANTHER" id="PTHR12815">
    <property type="entry name" value="SORTING AND ASSEMBLY MACHINERY SAMM50 PROTEIN FAMILY MEMBER"/>
    <property type="match status" value="1"/>
</dbReference>
<proteinExistence type="predicted"/>
<comment type="caution">
    <text evidence="7">The sequence shown here is derived from an EMBL/GenBank/DDBJ whole genome shotgun (WGS) entry which is preliminary data.</text>
</comment>
<dbReference type="GO" id="GO:0019867">
    <property type="term" value="C:outer membrane"/>
    <property type="evidence" value="ECO:0007669"/>
    <property type="project" value="InterPro"/>
</dbReference>
<name>U2HC34_9SPHI</name>
<accession>U2HC34</accession>
<organism evidence="7 8">
    <name type="scientific">Sphingobacterium paucimobilis HER1398</name>
    <dbReference type="NCBI Taxonomy" id="1346330"/>
    <lineage>
        <taxon>Bacteria</taxon>
        <taxon>Pseudomonadati</taxon>
        <taxon>Bacteroidota</taxon>
        <taxon>Sphingobacteriia</taxon>
        <taxon>Sphingobacteriales</taxon>
        <taxon>Sphingobacteriaceae</taxon>
        <taxon>Sphingobacterium</taxon>
    </lineage>
</organism>
<keyword evidence="5" id="KW-0998">Cell outer membrane</keyword>
<dbReference type="STRING" id="1346330.M472_11075"/>
<evidence type="ECO:0000313" key="7">
    <source>
        <dbReference type="EMBL" id="ERJ59316.1"/>
    </source>
</evidence>
<evidence type="ECO:0000256" key="4">
    <source>
        <dbReference type="ARBA" id="ARBA00023136"/>
    </source>
</evidence>
<dbReference type="EMBL" id="ATDL01000015">
    <property type="protein sequence ID" value="ERJ59316.1"/>
    <property type="molecule type" value="Genomic_DNA"/>
</dbReference>
<sequence length="770" mass="89058">MTMTKKLYKLFYYLTVFIILGACNPTRYLTENEKLFNTGKVYVQQDSFPKDRKEAFEAHLQELIRPKPNKKILGIRYKLWFWNMGGGPDSTNSAIKKWLKRRGEEPVLLQDVNLEYNENLLRNRMENLGFFNAYVTSDKIVKGKYADVHFNAFPGKVYRISKVDFEVDSQRIGQDIISAKENTLLKTGNNYNLDVILKERERIDDDLKNKGYYYFSPDNILVEVDSNRQNQKVDMYVTIKPETTDKALSPQRIGNIFVYPNYTGAGGRADRRLDSVSSPYIDGLHFIDPQNTYRKSILANHIFFKKGNLYTREDHNMTLRHLVNLNTFKFVKNNFVDSKDTANRLDVYYYLTPLPRKSLRFELLGKTASVYNGTEANINWTLRNAFKGFETLTLSVFGGYEAQTGGNIALNSNYIRYGAEIGISWPRLLSPYKWAPSLRFIPRTYAKAGYEFLNRRNAYTLNSLRLNYGYQWKENEQKEHDLALAEIIYVRPSNISDTYRAQMDTVPTLQHVVDRQFSFGPNYTYTFTNTMLESRKHTFYLKTGVNTSGNVLGLMQGADFKDGNIKRLFGTAYAQFLKAEIDFRHYMKFSPKSQLASRIMIGTSYSYGNSRSLPYLKQYFTGGPNGLRAFRARSIGPGSAVPQNLGSDNFFADQTGDYKLEINTEYRAPISGMFHWAAFVDAGNVWLQREDEDKLGGEISKNFYKELAVGAGLGLRLDLNFLLVRLDVATPLRVPYREQGDRWVFKYMEIRNSEWRKDNLIFNLAIGYPF</sequence>
<feature type="domain" description="Bacterial surface antigen (D15)" evidence="6">
    <location>
        <begin position="374"/>
        <end position="743"/>
    </location>
</feature>
<dbReference type="Proteomes" id="UP000016584">
    <property type="component" value="Unassembled WGS sequence"/>
</dbReference>
<dbReference type="OrthoDB" id="9814535at2"/>
<keyword evidence="8" id="KW-1185">Reference proteome</keyword>
<dbReference type="PATRIC" id="fig|1346330.5.peg.2654"/>
<evidence type="ECO:0000256" key="1">
    <source>
        <dbReference type="ARBA" id="ARBA00004370"/>
    </source>
</evidence>
<evidence type="ECO:0000256" key="5">
    <source>
        <dbReference type="ARBA" id="ARBA00023237"/>
    </source>
</evidence>
<reference evidence="7 8" key="1">
    <citation type="journal article" date="2013" name="Genome Announc.">
        <title>The Draft Genome Sequence of Sphingomonas paucimobilis Strain HER1398 (Proteobacteria), Host to the Giant PAU Phage, Indicates That It Is a Member of the Genus Sphingobacterium (Bacteroidetes).</title>
        <authorList>
            <person name="White R.A.III."/>
            <person name="Suttle C.A."/>
        </authorList>
    </citation>
    <scope>NUCLEOTIDE SEQUENCE [LARGE SCALE GENOMIC DNA]</scope>
    <source>
        <strain evidence="7 8">HER1398</strain>
    </source>
</reference>
<evidence type="ECO:0000259" key="6">
    <source>
        <dbReference type="Pfam" id="PF01103"/>
    </source>
</evidence>
<dbReference type="PANTHER" id="PTHR12815:SF47">
    <property type="entry name" value="TRANSLOCATION AND ASSEMBLY MODULE SUBUNIT TAMA"/>
    <property type="match status" value="1"/>
</dbReference>
<dbReference type="InterPro" id="IPR039910">
    <property type="entry name" value="D15-like"/>
</dbReference>
<keyword evidence="2" id="KW-0812">Transmembrane</keyword>
<evidence type="ECO:0000313" key="8">
    <source>
        <dbReference type="Proteomes" id="UP000016584"/>
    </source>
</evidence>
<evidence type="ECO:0000256" key="3">
    <source>
        <dbReference type="ARBA" id="ARBA00022729"/>
    </source>
</evidence>
<evidence type="ECO:0000256" key="2">
    <source>
        <dbReference type="ARBA" id="ARBA00022692"/>
    </source>
</evidence>
<comment type="subcellular location">
    <subcellularLocation>
        <location evidence="1">Membrane</location>
    </subcellularLocation>
</comment>
<protein>
    <recommendedName>
        <fullName evidence="6">Bacterial surface antigen (D15) domain-containing protein</fullName>
    </recommendedName>
</protein>
<dbReference type="AlphaFoldDB" id="U2HC34"/>
<dbReference type="InterPro" id="IPR000184">
    <property type="entry name" value="Bac_surfAg_D15"/>
</dbReference>
<dbReference type="Gene3D" id="2.40.160.50">
    <property type="entry name" value="membrane protein fhac: a member of the omp85/tpsb transporter family"/>
    <property type="match status" value="1"/>
</dbReference>
<dbReference type="eggNOG" id="COG4775">
    <property type="taxonomic scope" value="Bacteria"/>
</dbReference>
<dbReference type="PROSITE" id="PS51257">
    <property type="entry name" value="PROKAR_LIPOPROTEIN"/>
    <property type="match status" value="1"/>
</dbReference>
<dbReference type="Pfam" id="PF01103">
    <property type="entry name" value="Omp85"/>
    <property type="match status" value="1"/>
</dbReference>